<feature type="coiled-coil region" evidence="8">
    <location>
        <begin position="126"/>
        <end position="153"/>
    </location>
</feature>
<keyword evidence="12" id="KW-0282">Flagellum</keyword>
<comment type="caution">
    <text evidence="12">The sequence shown here is derived from an EMBL/GenBank/DDBJ whole genome shotgun (WGS) entry which is preliminary data.</text>
</comment>
<dbReference type="PANTHER" id="PTHR30329">
    <property type="entry name" value="STATOR ELEMENT OF FLAGELLAR MOTOR COMPLEX"/>
    <property type="match status" value="1"/>
</dbReference>
<dbReference type="EMBL" id="BLJN01000001">
    <property type="protein sequence ID" value="GFE78964.1"/>
    <property type="molecule type" value="Genomic_DNA"/>
</dbReference>
<evidence type="ECO:0000256" key="8">
    <source>
        <dbReference type="SAM" id="Coils"/>
    </source>
</evidence>
<organism evidence="12 13">
    <name type="scientific">Steroidobacter agaridevorans</name>
    <dbReference type="NCBI Taxonomy" id="2695856"/>
    <lineage>
        <taxon>Bacteria</taxon>
        <taxon>Pseudomonadati</taxon>
        <taxon>Pseudomonadota</taxon>
        <taxon>Gammaproteobacteria</taxon>
        <taxon>Steroidobacterales</taxon>
        <taxon>Steroidobacteraceae</taxon>
        <taxon>Steroidobacter</taxon>
    </lineage>
</organism>
<feature type="region of interest" description="Disordered" evidence="9">
    <location>
        <begin position="304"/>
        <end position="351"/>
    </location>
</feature>
<keyword evidence="3" id="KW-1003">Cell membrane</keyword>
<evidence type="ECO:0000256" key="6">
    <source>
        <dbReference type="ARBA" id="ARBA00023136"/>
    </source>
</evidence>
<evidence type="ECO:0000256" key="3">
    <source>
        <dbReference type="ARBA" id="ARBA00022475"/>
    </source>
</evidence>
<dbReference type="AlphaFoldDB" id="A0A829Y6T4"/>
<evidence type="ECO:0000256" key="1">
    <source>
        <dbReference type="ARBA" id="ARBA00004162"/>
    </source>
</evidence>
<keyword evidence="6 7" id="KW-0472">Membrane</keyword>
<evidence type="ECO:0000256" key="7">
    <source>
        <dbReference type="PROSITE-ProRule" id="PRU00473"/>
    </source>
</evidence>
<evidence type="ECO:0000259" key="11">
    <source>
        <dbReference type="PROSITE" id="PS51123"/>
    </source>
</evidence>
<dbReference type="GO" id="GO:0005886">
    <property type="term" value="C:plasma membrane"/>
    <property type="evidence" value="ECO:0007669"/>
    <property type="project" value="UniProtKB-SubCell"/>
</dbReference>
<comment type="similarity">
    <text evidence="2">Belongs to the MotB family.</text>
</comment>
<dbReference type="Gene3D" id="3.30.1330.60">
    <property type="entry name" value="OmpA-like domain"/>
    <property type="match status" value="1"/>
</dbReference>
<reference evidence="13" key="1">
    <citation type="submission" date="2020-01" db="EMBL/GenBank/DDBJ databases">
        <title>'Steroidobacter agaridevorans' sp. nov., agar-degrading bacteria isolated from rhizosphere soils.</title>
        <authorList>
            <person name="Ikenaga M."/>
            <person name="Kataoka M."/>
            <person name="Murouchi A."/>
            <person name="Katsuragi S."/>
            <person name="Sakai M."/>
        </authorList>
    </citation>
    <scope>NUCLEOTIDE SEQUENCE [LARGE SCALE GENOMIC DNA]</scope>
    <source>
        <strain evidence="13">YU21-B</strain>
    </source>
</reference>
<sequence length="351" mass="37086">MARKGKDGEALAPIIIKKVKKGGHGHHGGSWKVAFADFATAMMAFFLLMWLMGSTTQEQKGAISEYFNNPSAVPGTSTVPAATSMPGPGGASTSMIQLGGGMELHTSSDNPDAPPAQVVNDDEAEKRAEQLDRERLNSLLRELKEAIDAREALAKFKDQILLDITPEGVRIQIVDHERRPMFPLGSSRLEEYSARILYELSNIINNVPNRISISGHTDIKPYIANNYSNWELSADRANAARRALITGGLPQEKVGRVVGLASSVLLDSAVPDSPVNRRISIIVMNRRTEEAIMHENGTLLSVMPPGATEAGSTPVAESEGGEAGAVAPADGGSDSGGGGAPVTAAMAPITG</sequence>
<dbReference type="NCBIfam" id="NF006548">
    <property type="entry name" value="PRK09041.1"/>
    <property type="match status" value="1"/>
</dbReference>
<name>A0A829Y6T4_9GAMM</name>
<keyword evidence="13" id="KW-1185">Reference proteome</keyword>
<keyword evidence="12" id="KW-0969">Cilium</keyword>
<dbReference type="PANTHER" id="PTHR30329:SF21">
    <property type="entry name" value="LIPOPROTEIN YIAD-RELATED"/>
    <property type="match status" value="1"/>
</dbReference>
<dbReference type="PROSITE" id="PS51123">
    <property type="entry name" value="OMPA_2"/>
    <property type="match status" value="1"/>
</dbReference>
<dbReference type="SUPFAM" id="SSF103088">
    <property type="entry name" value="OmpA-like"/>
    <property type="match status" value="1"/>
</dbReference>
<keyword evidence="4 10" id="KW-0812">Transmembrane</keyword>
<feature type="transmembrane region" description="Helical" evidence="10">
    <location>
        <begin position="33"/>
        <end position="51"/>
    </location>
</feature>
<evidence type="ECO:0000313" key="13">
    <source>
        <dbReference type="Proteomes" id="UP000445000"/>
    </source>
</evidence>
<dbReference type="RefSeq" id="WP_161810797.1">
    <property type="nucleotide sequence ID" value="NZ_BLJN01000001.1"/>
</dbReference>
<dbReference type="InterPro" id="IPR036737">
    <property type="entry name" value="OmpA-like_sf"/>
</dbReference>
<evidence type="ECO:0000256" key="10">
    <source>
        <dbReference type="SAM" id="Phobius"/>
    </source>
</evidence>
<dbReference type="Proteomes" id="UP000445000">
    <property type="component" value="Unassembled WGS sequence"/>
</dbReference>
<feature type="domain" description="OmpA-like" evidence="11">
    <location>
        <begin position="169"/>
        <end position="287"/>
    </location>
</feature>
<keyword evidence="5 10" id="KW-1133">Transmembrane helix</keyword>
<dbReference type="InterPro" id="IPR050330">
    <property type="entry name" value="Bact_OuterMem_StrucFunc"/>
</dbReference>
<accession>A0A829Y6T4</accession>
<evidence type="ECO:0000256" key="4">
    <source>
        <dbReference type="ARBA" id="ARBA00022692"/>
    </source>
</evidence>
<comment type="subcellular location">
    <subcellularLocation>
        <location evidence="1">Cell membrane</location>
        <topology evidence="1">Single-pass membrane protein</topology>
    </subcellularLocation>
</comment>
<evidence type="ECO:0000256" key="5">
    <source>
        <dbReference type="ARBA" id="ARBA00022989"/>
    </source>
</evidence>
<keyword evidence="12" id="KW-0966">Cell projection</keyword>
<evidence type="ECO:0000313" key="12">
    <source>
        <dbReference type="EMBL" id="GFE78964.1"/>
    </source>
</evidence>
<evidence type="ECO:0000256" key="9">
    <source>
        <dbReference type="SAM" id="MobiDB-lite"/>
    </source>
</evidence>
<dbReference type="InterPro" id="IPR006665">
    <property type="entry name" value="OmpA-like"/>
</dbReference>
<feature type="region of interest" description="Disordered" evidence="9">
    <location>
        <begin position="101"/>
        <end position="126"/>
    </location>
</feature>
<dbReference type="Pfam" id="PF13677">
    <property type="entry name" value="MotB_plug"/>
    <property type="match status" value="1"/>
</dbReference>
<evidence type="ECO:0000256" key="2">
    <source>
        <dbReference type="ARBA" id="ARBA00008914"/>
    </source>
</evidence>
<keyword evidence="8" id="KW-0175">Coiled coil</keyword>
<proteinExistence type="inferred from homology"/>
<protein>
    <submittedName>
        <fullName evidence="12">Flagellar motor protein MotB</fullName>
    </submittedName>
</protein>
<dbReference type="InterPro" id="IPR025713">
    <property type="entry name" value="MotB-like_N_dom"/>
</dbReference>
<dbReference type="Pfam" id="PF00691">
    <property type="entry name" value="OmpA"/>
    <property type="match status" value="1"/>
</dbReference>
<gene>
    <name evidence="12" type="primary">motB_1</name>
    <name evidence="12" type="ORF">GCM10011487_09640</name>
</gene>